<keyword evidence="3" id="KW-0732">Signal</keyword>
<dbReference type="SUPFAM" id="SSF57567">
    <property type="entry name" value="Serine protease inhibitors"/>
    <property type="match status" value="1"/>
</dbReference>
<gene>
    <name evidence="5" type="ORF">TNCV_4989841</name>
</gene>
<evidence type="ECO:0000256" key="2">
    <source>
        <dbReference type="ARBA" id="ARBA00023157"/>
    </source>
</evidence>
<protein>
    <recommendedName>
        <fullName evidence="4">TIL domain-containing protein</fullName>
    </recommendedName>
</protein>
<feature type="chain" id="PRO_5036457854" description="TIL domain-containing protein" evidence="3">
    <location>
        <begin position="30"/>
        <end position="234"/>
    </location>
</feature>
<reference evidence="5" key="1">
    <citation type="submission" date="2020-08" db="EMBL/GenBank/DDBJ databases">
        <title>Multicomponent nature underlies the extraordinary mechanical properties of spider dragline silk.</title>
        <authorList>
            <person name="Kono N."/>
            <person name="Nakamura H."/>
            <person name="Mori M."/>
            <person name="Yoshida Y."/>
            <person name="Ohtoshi R."/>
            <person name="Malay A.D."/>
            <person name="Moran D.A.P."/>
            <person name="Tomita M."/>
            <person name="Numata K."/>
            <person name="Arakawa K."/>
        </authorList>
    </citation>
    <scope>NUCLEOTIDE SEQUENCE</scope>
</reference>
<dbReference type="AlphaFoldDB" id="A0A8X7BHG1"/>
<dbReference type="CDD" id="cd19941">
    <property type="entry name" value="TIL"/>
    <property type="match status" value="1"/>
</dbReference>
<dbReference type="InterPro" id="IPR051368">
    <property type="entry name" value="SerProtInhib-TIL_Domain"/>
</dbReference>
<sequence>MSDNGGKIQWLKFFLQALLFLSISARIFAEESGSFIFVSTEPKAPECPPNERWTACLSNCTNCEERGICLVTDCDKGRCECYRNFVRLYPDGPCERVSKCPVNKCGENEVWRECGPVCEWCGTLRCRELDCSYKCYCKEGYLRNDDGKCIPENECPNNSVNFQFGLGSEGSWAGPPKNQKRFFLERKHRPDAETMEQPPERFLLISNKIILFVELAHFSFGQPLCISGVATYVD</sequence>
<dbReference type="PANTHER" id="PTHR23259">
    <property type="entry name" value="RIDDLE"/>
    <property type="match status" value="1"/>
</dbReference>
<evidence type="ECO:0000313" key="6">
    <source>
        <dbReference type="Proteomes" id="UP000887159"/>
    </source>
</evidence>
<dbReference type="InterPro" id="IPR002919">
    <property type="entry name" value="TIL_dom"/>
</dbReference>
<feature type="domain" description="TIL" evidence="4">
    <location>
        <begin position="105"/>
        <end position="155"/>
    </location>
</feature>
<evidence type="ECO:0000259" key="4">
    <source>
        <dbReference type="Pfam" id="PF01826"/>
    </source>
</evidence>
<keyword evidence="1" id="KW-0646">Protease inhibitor</keyword>
<organism evidence="5 6">
    <name type="scientific">Trichonephila clavipes</name>
    <name type="common">Golden silk orbweaver</name>
    <name type="synonym">Nephila clavipes</name>
    <dbReference type="NCBI Taxonomy" id="2585209"/>
    <lineage>
        <taxon>Eukaryota</taxon>
        <taxon>Metazoa</taxon>
        <taxon>Ecdysozoa</taxon>
        <taxon>Arthropoda</taxon>
        <taxon>Chelicerata</taxon>
        <taxon>Arachnida</taxon>
        <taxon>Araneae</taxon>
        <taxon>Araneomorphae</taxon>
        <taxon>Entelegynae</taxon>
        <taxon>Araneoidea</taxon>
        <taxon>Nephilidae</taxon>
        <taxon>Trichonephila</taxon>
    </lineage>
</organism>
<dbReference type="Proteomes" id="UP000887159">
    <property type="component" value="Unassembled WGS sequence"/>
</dbReference>
<feature type="signal peptide" evidence="3">
    <location>
        <begin position="1"/>
        <end position="29"/>
    </location>
</feature>
<proteinExistence type="predicted"/>
<keyword evidence="6" id="KW-1185">Reference proteome</keyword>
<dbReference type="PANTHER" id="PTHR23259:SF82">
    <property type="entry name" value="SERINE PROTEASE INHIBITOR 1 PROTEIN"/>
    <property type="match status" value="1"/>
</dbReference>
<name>A0A8X7BHG1_TRICX</name>
<accession>A0A8X7BHG1</accession>
<dbReference type="Gene3D" id="2.10.25.10">
    <property type="entry name" value="Laminin"/>
    <property type="match status" value="2"/>
</dbReference>
<comment type="caution">
    <text evidence="5">The sequence shown here is derived from an EMBL/GenBank/DDBJ whole genome shotgun (WGS) entry which is preliminary data.</text>
</comment>
<dbReference type="InterPro" id="IPR036084">
    <property type="entry name" value="Ser_inhib-like_sf"/>
</dbReference>
<dbReference type="GO" id="GO:0030414">
    <property type="term" value="F:peptidase inhibitor activity"/>
    <property type="evidence" value="ECO:0007669"/>
    <property type="project" value="UniProtKB-KW"/>
</dbReference>
<dbReference type="Pfam" id="PF01826">
    <property type="entry name" value="TIL"/>
    <property type="match status" value="1"/>
</dbReference>
<keyword evidence="2" id="KW-1015">Disulfide bond</keyword>
<evidence type="ECO:0000256" key="1">
    <source>
        <dbReference type="ARBA" id="ARBA00022690"/>
    </source>
</evidence>
<evidence type="ECO:0000256" key="3">
    <source>
        <dbReference type="SAM" id="SignalP"/>
    </source>
</evidence>
<evidence type="ECO:0000313" key="5">
    <source>
        <dbReference type="EMBL" id="GFY31425.1"/>
    </source>
</evidence>
<dbReference type="EMBL" id="BMAU01021398">
    <property type="protein sequence ID" value="GFY31425.1"/>
    <property type="molecule type" value="Genomic_DNA"/>
</dbReference>